<feature type="transmembrane region" description="Helical" evidence="2">
    <location>
        <begin position="72"/>
        <end position="92"/>
    </location>
</feature>
<keyword evidence="2" id="KW-0472">Membrane</keyword>
<dbReference type="Proteomes" id="UP000315540">
    <property type="component" value="Unassembled WGS sequence"/>
</dbReference>
<evidence type="ECO:0000313" key="3">
    <source>
        <dbReference type="EMBL" id="TPN84510.1"/>
    </source>
</evidence>
<feature type="transmembrane region" description="Helical" evidence="2">
    <location>
        <begin position="45"/>
        <end position="65"/>
    </location>
</feature>
<feature type="transmembrane region" description="Helical" evidence="2">
    <location>
        <begin position="104"/>
        <end position="121"/>
    </location>
</feature>
<evidence type="ECO:0000256" key="2">
    <source>
        <dbReference type="SAM" id="Phobius"/>
    </source>
</evidence>
<name>A0A504JD50_9FLAO</name>
<proteinExistence type="predicted"/>
<comment type="caution">
    <text evidence="3">The sequence shown here is derived from an EMBL/GenBank/DDBJ whole genome shotgun (WGS) entry which is preliminary data.</text>
</comment>
<gene>
    <name evidence="3" type="ORF">FHK87_16390</name>
</gene>
<evidence type="ECO:0000256" key="1">
    <source>
        <dbReference type="SAM" id="MobiDB-lite"/>
    </source>
</evidence>
<sequence>MKKTERIINKEIVIGLLILLCSILPYIHDAIPKEKTFPGYSSLRVFLYVTMINFFGLIGWLIAYFESKGKRYRFIMIIPVINILYQLFVYIFNLKKTSFNDLNLKIILTFIVSFFVFAFYFKRKIKQKNKKLKTKNRSRVSDDDISNKNQPNEEKEYLRTQIY</sequence>
<organism evidence="3 4">
    <name type="scientific">Aquimarina algicola</name>
    <dbReference type="NCBI Taxonomy" id="2589995"/>
    <lineage>
        <taxon>Bacteria</taxon>
        <taxon>Pseudomonadati</taxon>
        <taxon>Bacteroidota</taxon>
        <taxon>Flavobacteriia</taxon>
        <taxon>Flavobacteriales</taxon>
        <taxon>Flavobacteriaceae</taxon>
        <taxon>Aquimarina</taxon>
    </lineage>
</organism>
<keyword evidence="2" id="KW-0812">Transmembrane</keyword>
<dbReference type="EMBL" id="VFWZ01000005">
    <property type="protein sequence ID" value="TPN84510.1"/>
    <property type="molecule type" value="Genomic_DNA"/>
</dbReference>
<feature type="compositionally biased region" description="Basic and acidic residues" evidence="1">
    <location>
        <begin position="139"/>
        <end position="163"/>
    </location>
</feature>
<protein>
    <submittedName>
        <fullName evidence="3">Uncharacterized protein</fullName>
    </submittedName>
</protein>
<keyword evidence="4" id="KW-1185">Reference proteome</keyword>
<feature type="region of interest" description="Disordered" evidence="1">
    <location>
        <begin position="132"/>
        <end position="163"/>
    </location>
</feature>
<accession>A0A504JD50</accession>
<reference evidence="3 4" key="1">
    <citation type="submission" date="2019-06" db="EMBL/GenBank/DDBJ databases">
        <authorList>
            <person name="Meng X."/>
        </authorList>
    </citation>
    <scope>NUCLEOTIDE SEQUENCE [LARGE SCALE GENOMIC DNA]</scope>
    <source>
        <strain evidence="3 4">M625</strain>
    </source>
</reference>
<dbReference type="OrthoDB" id="1179764at2"/>
<keyword evidence="2" id="KW-1133">Transmembrane helix</keyword>
<evidence type="ECO:0000313" key="4">
    <source>
        <dbReference type="Proteomes" id="UP000315540"/>
    </source>
</evidence>
<dbReference type="RefSeq" id="WP_140594845.1">
    <property type="nucleotide sequence ID" value="NZ_VFWZ01000005.1"/>
</dbReference>
<dbReference type="AlphaFoldDB" id="A0A504JD50"/>